<dbReference type="EMBL" id="QXFZ01006113">
    <property type="protein sequence ID" value="KAE9059356.1"/>
    <property type="molecule type" value="Genomic_DNA"/>
</dbReference>
<evidence type="ECO:0000313" key="2">
    <source>
        <dbReference type="Proteomes" id="UP000441208"/>
    </source>
</evidence>
<name>A0A6A3PJ59_9STRA</name>
<dbReference type="AlphaFoldDB" id="A0A6A3PJ59"/>
<comment type="caution">
    <text evidence="1">The sequence shown here is derived from an EMBL/GenBank/DDBJ whole genome shotgun (WGS) entry which is preliminary data.</text>
</comment>
<evidence type="ECO:0000313" key="1">
    <source>
        <dbReference type="EMBL" id="KAE9059356.1"/>
    </source>
</evidence>
<gene>
    <name evidence="1" type="ORF">PF007_g30984</name>
</gene>
<dbReference type="Proteomes" id="UP000441208">
    <property type="component" value="Unassembled WGS sequence"/>
</dbReference>
<sequence length="110" mass="12046">MPEPPTMPSSHPTRLHGRRVHRFRLLTAISSMLSWPSCSPFGARRSSLGLPRLHGRNARCWSRRCDVRRDGTVVVLAVRLWACHDCTGVMLAVGLAAVVSAVTARSSCSP</sequence>
<proteinExistence type="predicted"/>
<reference evidence="1 2" key="1">
    <citation type="submission" date="2018-08" db="EMBL/GenBank/DDBJ databases">
        <title>Genomic investigation of the strawberry pathogen Phytophthora fragariae indicates pathogenicity is determined by transcriptional variation in three key races.</title>
        <authorList>
            <person name="Adams T.M."/>
            <person name="Armitage A.D."/>
            <person name="Sobczyk M.K."/>
            <person name="Bates H.J."/>
            <person name="Dunwell J.M."/>
            <person name="Nellist C.F."/>
            <person name="Harrison R.J."/>
        </authorList>
    </citation>
    <scope>NUCLEOTIDE SEQUENCE [LARGE SCALE GENOMIC DNA]</scope>
    <source>
        <strain evidence="1 2">NOV-71</strain>
    </source>
</reference>
<protein>
    <submittedName>
        <fullName evidence="1">Uncharacterized protein</fullName>
    </submittedName>
</protein>
<accession>A0A6A3PJ59</accession>
<organism evidence="1 2">
    <name type="scientific">Phytophthora fragariae</name>
    <dbReference type="NCBI Taxonomy" id="53985"/>
    <lineage>
        <taxon>Eukaryota</taxon>
        <taxon>Sar</taxon>
        <taxon>Stramenopiles</taxon>
        <taxon>Oomycota</taxon>
        <taxon>Peronosporomycetes</taxon>
        <taxon>Peronosporales</taxon>
        <taxon>Peronosporaceae</taxon>
        <taxon>Phytophthora</taxon>
    </lineage>
</organism>